<organism evidence="1 2">
    <name type="scientific">Kitasatospora aburaviensis</name>
    <dbReference type="NCBI Taxonomy" id="67265"/>
    <lineage>
        <taxon>Bacteria</taxon>
        <taxon>Bacillati</taxon>
        <taxon>Actinomycetota</taxon>
        <taxon>Actinomycetes</taxon>
        <taxon>Kitasatosporales</taxon>
        <taxon>Streptomycetaceae</taxon>
        <taxon>Kitasatospora</taxon>
    </lineage>
</organism>
<protein>
    <submittedName>
        <fullName evidence="1">Helix-turn-helix domain-containing protein</fullName>
    </submittedName>
</protein>
<dbReference type="Gene3D" id="1.10.10.10">
    <property type="entry name" value="Winged helix-like DNA-binding domain superfamily/Winged helix DNA-binding domain"/>
    <property type="match status" value="1"/>
</dbReference>
<sequence>MGEEEVQQVTDALEAVERIPDLEERVRTKSRIMADQVRRNRAWAQERKELIERLHDEGESYRAIADRLGIKLSTVQDVFRGYTGSGTTRPKKAAEPPQA</sequence>
<dbReference type="InterPro" id="IPR036388">
    <property type="entry name" value="WH-like_DNA-bd_sf"/>
</dbReference>
<dbReference type="Proteomes" id="UP001596067">
    <property type="component" value="Unassembled WGS sequence"/>
</dbReference>
<dbReference type="RefSeq" id="WP_313763587.1">
    <property type="nucleotide sequence ID" value="NZ_BAAAVH010000113.1"/>
</dbReference>
<gene>
    <name evidence="1" type="ORF">ACFP0N_26370</name>
</gene>
<dbReference type="SUPFAM" id="SSF46689">
    <property type="entry name" value="Homeodomain-like"/>
    <property type="match status" value="1"/>
</dbReference>
<dbReference type="EMBL" id="JBHSOD010000041">
    <property type="protein sequence ID" value="MFC5888497.1"/>
    <property type="molecule type" value="Genomic_DNA"/>
</dbReference>
<comment type="caution">
    <text evidence="1">The sequence shown here is derived from an EMBL/GenBank/DDBJ whole genome shotgun (WGS) entry which is preliminary data.</text>
</comment>
<name>A0ABW1F278_9ACTN</name>
<dbReference type="InterPro" id="IPR009057">
    <property type="entry name" value="Homeodomain-like_sf"/>
</dbReference>
<accession>A0ABW1F278</accession>
<evidence type="ECO:0000313" key="2">
    <source>
        <dbReference type="Proteomes" id="UP001596067"/>
    </source>
</evidence>
<reference evidence="2" key="1">
    <citation type="journal article" date="2019" name="Int. J. Syst. Evol. Microbiol.">
        <title>The Global Catalogue of Microorganisms (GCM) 10K type strain sequencing project: providing services to taxonomists for standard genome sequencing and annotation.</title>
        <authorList>
            <consortium name="The Broad Institute Genomics Platform"/>
            <consortium name="The Broad Institute Genome Sequencing Center for Infectious Disease"/>
            <person name="Wu L."/>
            <person name="Ma J."/>
        </authorList>
    </citation>
    <scope>NUCLEOTIDE SEQUENCE [LARGE SCALE GENOMIC DNA]</scope>
    <source>
        <strain evidence="2">CGMCC 4.1469</strain>
    </source>
</reference>
<proteinExistence type="predicted"/>
<dbReference type="Pfam" id="PF13384">
    <property type="entry name" value="HTH_23"/>
    <property type="match status" value="1"/>
</dbReference>
<evidence type="ECO:0000313" key="1">
    <source>
        <dbReference type="EMBL" id="MFC5888497.1"/>
    </source>
</evidence>
<keyword evidence="2" id="KW-1185">Reference proteome</keyword>